<dbReference type="PROSITE" id="PS50076">
    <property type="entry name" value="DNAJ_2"/>
    <property type="match status" value="1"/>
</dbReference>
<feature type="domain" description="J" evidence="1">
    <location>
        <begin position="204"/>
        <end position="257"/>
    </location>
</feature>
<dbReference type="SUPFAM" id="SSF47473">
    <property type="entry name" value="EF-hand"/>
    <property type="match status" value="1"/>
</dbReference>
<sequence length="257" mass="28805">MGQGHSKIKLSDEKVDFLTKETTFPSKTIKRWYKAYMVAFPDGMMDKDNFEKVYSECVPKGNPGLFKERAFCSRDRIDFDFFVLTIHKTSSAIRDENALVKRETTATTEALDFTTLAKEICENLRQWVNGEISGEACINSIIEKDANAAIGSFVGGKVGGAIGGPSGAAVGAVVAHVLPITAQMLKSKLKQWIFGCSKEKALEQAFTFVGLQATATNKEINSRYRKLARKYHPDKKGELEKWIQLQYSMELIRESRR</sequence>
<dbReference type="SMART" id="SM00271">
    <property type="entry name" value="DnaJ"/>
    <property type="match status" value="1"/>
</dbReference>
<reference evidence="2" key="1">
    <citation type="journal article" date="2019" name="bioRxiv">
        <title>The Genome of the Zebra Mussel, Dreissena polymorpha: A Resource for Invasive Species Research.</title>
        <authorList>
            <person name="McCartney M.A."/>
            <person name="Auch B."/>
            <person name="Kono T."/>
            <person name="Mallez S."/>
            <person name="Zhang Y."/>
            <person name="Obille A."/>
            <person name="Becker A."/>
            <person name="Abrahante J.E."/>
            <person name="Garbe J."/>
            <person name="Badalamenti J.P."/>
            <person name="Herman A."/>
            <person name="Mangelson H."/>
            <person name="Liachko I."/>
            <person name="Sullivan S."/>
            <person name="Sone E.D."/>
            <person name="Koren S."/>
            <person name="Silverstein K.A.T."/>
            <person name="Beckman K.B."/>
            <person name="Gohl D.M."/>
        </authorList>
    </citation>
    <scope>NUCLEOTIDE SEQUENCE</scope>
    <source>
        <strain evidence="2">Duluth1</strain>
        <tissue evidence="2">Whole animal</tissue>
    </source>
</reference>
<dbReference type="Proteomes" id="UP000828390">
    <property type="component" value="Unassembled WGS sequence"/>
</dbReference>
<dbReference type="InterPro" id="IPR001623">
    <property type="entry name" value="DnaJ_domain"/>
</dbReference>
<evidence type="ECO:0000313" key="3">
    <source>
        <dbReference type="Proteomes" id="UP000828390"/>
    </source>
</evidence>
<dbReference type="AlphaFoldDB" id="A0A9D4BM97"/>
<dbReference type="InterPro" id="IPR036869">
    <property type="entry name" value="J_dom_sf"/>
</dbReference>
<dbReference type="SUPFAM" id="SSF46565">
    <property type="entry name" value="Chaperone J-domain"/>
    <property type="match status" value="1"/>
</dbReference>
<evidence type="ECO:0000313" key="2">
    <source>
        <dbReference type="EMBL" id="KAH3698288.1"/>
    </source>
</evidence>
<proteinExistence type="predicted"/>
<keyword evidence="3" id="KW-1185">Reference proteome</keyword>
<dbReference type="CDD" id="cd06257">
    <property type="entry name" value="DnaJ"/>
    <property type="match status" value="1"/>
</dbReference>
<evidence type="ECO:0000259" key="1">
    <source>
        <dbReference type="PROSITE" id="PS50076"/>
    </source>
</evidence>
<organism evidence="2 3">
    <name type="scientific">Dreissena polymorpha</name>
    <name type="common">Zebra mussel</name>
    <name type="synonym">Mytilus polymorpha</name>
    <dbReference type="NCBI Taxonomy" id="45954"/>
    <lineage>
        <taxon>Eukaryota</taxon>
        <taxon>Metazoa</taxon>
        <taxon>Spiralia</taxon>
        <taxon>Lophotrochozoa</taxon>
        <taxon>Mollusca</taxon>
        <taxon>Bivalvia</taxon>
        <taxon>Autobranchia</taxon>
        <taxon>Heteroconchia</taxon>
        <taxon>Euheterodonta</taxon>
        <taxon>Imparidentia</taxon>
        <taxon>Neoheterodontei</taxon>
        <taxon>Myida</taxon>
        <taxon>Dreissenoidea</taxon>
        <taxon>Dreissenidae</taxon>
        <taxon>Dreissena</taxon>
    </lineage>
</organism>
<comment type="caution">
    <text evidence="2">The sequence shown here is derived from an EMBL/GenBank/DDBJ whole genome shotgun (WGS) entry which is preliminary data.</text>
</comment>
<dbReference type="Pfam" id="PF00226">
    <property type="entry name" value="DnaJ"/>
    <property type="match status" value="1"/>
</dbReference>
<dbReference type="InterPro" id="IPR011992">
    <property type="entry name" value="EF-hand-dom_pair"/>
</dbReference>
<dbReference type="EMBL" id="JAIWYP010000016">
    <property type="protein sequence ID" value="KAH3698288.1"/>
    <property type="molecule type" value="Genomic_DNA"/>
</dbReference>
<dbReference type="PRINTS" id="PR00625">
    <property type="entry name" value="JDOMAIN"/>
</dbReference>
<dbReference type="OrthoDB" id="191686at2759"/>
<accession>A0A9D4BM97</accession>
<dbReference type="Gene3D" id="1.10.238.10">
    <property type="entry name" value="EF-hand"/>
    <property type="match status" value="1"/>
</dbReference>
<dbReference type="Gene3D" id="1.10.287.110">
    <property type="entry name" value="DnaJ domain"/>
    <property type="match status" value="1"/>
</dbReference>
<protein>
    <recommendedName>
        <fullName evidence="1">J domain-containing protein</fullName>
    </recommendedName>
</protein>
<reference evidence="2" key="2">
    <citation type="submission" date="2020-11" db="EMBL/GenBank/DDBJ databases">
        <authorList>
            <person name="McCartney M.A."/>
            <person name="Auch B."/>
            <person name="Kono T."/>
            <person name="Mallez S."/>
            <person name="Becker A."/>
            <person name="Gohl D.M."/>
            <person name="Silverstein K.A.T."/>
            <person name="Koren S."/>
            <person name="Bechman K.B."/>
            <person name="Herman A."/>
            <person name="Abrahante J.E."/>
            <person name="Garbe J."/>
        </authorList>
    </citation>
    <scope>NUCLEOTIDE SEQUENCE</scope>
    <source>
        <strain evidence="2">Duluth1</strain>
        <tissue evidence="2">Whole animal</tissue>
    </source>
</reference>
<name>A0A9D4BM97_DREPO</name>
<gene>
    <name evidence="2" type="ORF">DPMN_085807</name>
</gene>